<dbReference type="FunFam" id="3.40.50.410:FF:000002">
    <property type="entry name" value="Integrin beta"/>
    <property type="match status" value="1"/>
</dbReference>
<dbReference type="Gene3D" id="2.10.25.10">
    <property type="entry name" value="Laminin"/>
    <property type="match status" value="4"/>
</dbReference>
<feature type="domain" description="C-type lectin" evidence="25">
    <location>
        <begin position="2068"/>
        <end position="2169"/>
    </location>
</feature>
<dbReference type="Gene3D" id="3.30.70.330">
    <property type="match status" value="1"/>
</dbReference>
<dbReference type="InterPro" id="IPR033760">
    <property type="entry name" value="Integrin_beta_N"/>
</dbReference>
<feature type="domain" description="C-type lectin" evidence="25">
    <location>
        <begin position="1927"/>
        <end position="2037"/>
    </location>
</feature>
<keyword evidence="8" id="KW-0732">Signal</keyword>
<dbReference type="FunFam" id="2.10.25.10:FF:000043">
    <property type="entry name" value="Integrin beta"/>
    <property type="match status" value="1"/>
</dbReference>
<dbReference type="GO" id="GO:0005178">
    <property type="term" value="F:integrin binding"/>
    <property type="evidence" value="ECO:0007669"/>
    <property type="project" value="TreeGrafter"/>
</dbReference>
<dbReference type="FunFam" id="3.30.1680.10:FF:000002">
    <property type="entry name" value="Integrin beta"/>
    <property type="match status" value="1"/>
</dbReference>
<dbReference type="GO" id="GO:0006897">
    <property type="term" value="P:endocytosis"/>
    <property type="evidence" value="ECO:0007669"/>
    <property type="project" value="UniProtKB-KW"/>
</dbReference>
<keyword evidence="9" id="KW-0677">Repeat</keyword>
<dbReference type="InterPro" id="IPR001304">
    <property type="entry name" value="C-type_lectin-like"/>
</dbReference>
<dbReference type="PANTHER" id="PTHR10082:SF11">
    <property type="entry name" value="INTEGRIN BETA-6"/>
    <property type="match status" value="1"/>
</dbReference>
<evidence type="ECO:0000259" key="25">
    <source>
        <dbReference type="PROSITE" id="PS50041"/>
    </source>
</evidence>
<dbReference type="InterPro" id="IPR013806">
    <property type="entry name" value="Kringle-like"/>
</dbReference>
<keyword evidence="20" id="KW-0694">RNA-binding</keyword>
<feature type="domain" description="C-type lectin" evidence="25">
    <location>
        <begin position="1253"/>
        <end position="1300"/>
    </location>
</feature>
<evidence type="ECO:0000256" key="12">
    <source>
        <dbReference type="ARBA" id="ARBA00022889"/>
    </source>
</evidence>
<proteinExistence type="inferred from homology"/>
<dbReference type="PROSITE" id="PS00615">
    <property type="entry name" value="C_TYPE_LECTIN_1"/>
    <property type="match status" value="1"/>
</dbReference>
<feature type="region of interest" description="Disordered" evidence="23">
    <location>
        <begin position="78"/>
        <end position="105"/>
    </location>
</feature>
<dbReference type="GO" id="GO:0003723">
    <property type="term" value="F:RNA binding"/>
    <property type="evidence" value="ECO:0007669"/>
    <property type="project" value="UniProtKB-UniRule"/>
</dbReference>
<keyword evidence="5" id="KW-0254">Endocytosis</keyword>
<dbReference type="Pfam" id="PF00362">
    <property type="entry name" value="Integrin_beta"/>
    <property type="match status" value="1"/>
</dbReference>
<evidence type="ECO:0000256" key="24">
    <source>
        <dbReference type="SAM" id="Phobius"/>
    </source>
</evidence>
<dbReference type="Pfam" id="PF00076">
    <property type="entry name" value="RRM_1"/>
    <property type="match status" value="1"/>
</dbReference>
<dbReference type="SMART" id="SM00187">
    <property type="entry name" value="INB"/>
    <property type="match status" value="1"/>
</dbReference>
<sequence length="2250" mass="251109">MIFANTANPVRTPYRKQFLEFKLCCIAVKSLTNLCRFALSDLGQQHQKDSPNMAKKKNQRGEIIIRFSSCYASHPVAPPTLPMAPPSPSTNSSTNNSSSNSSTTGWEQLSKTNLYIRYGFVDFDSPLSAQKAVAALKSNGVQAQMAKQQEQDPTNLYLSNLPVSMDEQELENLLKPFGQVISTRILRDAHGMSRGVGFARLCDAVISHFNGKFIKSASGMLGASEPLLCKFADGGQKKRLSQTKYVPNGRNWTRDAEVRLVQSPSWMTHQPYIMQHPFIPANTPMQGAYIPQYAHIQPAAIATECIITDPVGSLDTMVAQEAPRGSCGTEGVRTCGECVQLGPQCAWCSLQNFTDSLVVSERCGTREELLLQGCPPEFMQFPVNTMKLLADRPLGKSADPTNVSNISPQRMALKLRPGSQVTFQVKVQQTEDYPVDLYYLMDLSASMYDDLQTIRHLGSTLSKEMASLTSNFRLGFGSFVEKPLLPYIKITPEELANPCRSVEHVCPPTFGYKHVLPLTSSTDQFNKIISKQHISANNDIPECGFDAIMQAAVCGDKIGWRNDSMRLLVFASDADSHFGMDSKMAGIVIPNDGQCHLDSNNEYSMSGHLEYPTLGQLIEKLVENNILLLFAVTANQRQTYENYANLIPGATVGVLEEDSRNILELILTAYKELRSEIEMEVLGDTKNLQISFTALCSDGTIQPGLKHCTSVKGGDTVAFNVTVELDSCLDAPHHFSLRPAGFQDTLEIELESLCVCDCQRTPEPNSTHCSEGQGALECGTCICNSGFIGPRCECAEEKGQVSDCRANDSAEVCSGQGECLCGQCVCNPSSFGLVYGKYCQCDDFSCLRFRGKLCGGHGECDCGECVCHEGWAGEYCNCSTSTNTCESADGSVCSGRGKCVCGKCECVVPGASGDTCERCATCGDVCSSTRSCVECYLKTDEPAEECVHKCNSVHATVTNSTDFNENHAVTCALRSENECVLSFTLVGSEKGSTVYKLRLAVEMRGLRLTFYRLVCVKFYALLLVASYGRAAASASSASDTHHGVMQQSQLSDLYNKGVFLLESVSLQRCLFANSSGVSLASCDRPTDGLLWKWVSRHRLFNLGTSKCLGINSTNQQSEVGMFECDIVLNPIWWRCHGYTLYGTTKNLLVVLGSRVTVNRSIMHEWRIFGEFGEAPCTYPYEEIHTLLGNAQGLPCALPFRYSGKWYWDCTSEGREDHHLWCSTTSNYDQDQKWGFCPTEDLSTERLADMGVMVWTGLNHLAHDGGWQWSDGSPFALLQYTSGNGNWEFEECEKMYPAVCRTVGLVPLHPTGEWDEGCPEGWRRKGNSCYKVSKHEQTFEDAVKGYYCKSSLVTIEDRFEQAFLNSLISAENASASHFYWTALQDQNRTGDYSWLLQNGSTTPLTYSNWNRHQPCKSEVLPVNIINPGAPLDNGGTGGGCVAMTGGKRLGHWEVKNCNSFKALAVCEQSVSSYHNVFIPSPHVDLFAPCPEGWESHPGLQHCYKQSFFFCRALSADLASFHYYEDQAIVKQLLTKMFDSTEGRWFWVGFTKRDPQSAGAWQWSDGTPVVKSFIEDKNEDLSTHDCAVYSDLTNTLTPRPCDAKHEWICKVPRGVELTKPYWYNNQNEPWVFYRGAEYYLASQPFPWESVLFACKMMGADLLSLHSKEELEFVKERMMKAAHSSAEWWIGLSANSAHKGFSWTDGTALDYENWKNGMPSKQPGHDCISMSLTGAWSTRRCMELYGYVCKRRTATLVETPREPHFIGACPKNWLYFGHKCLLLHLPSRPEEGKSWTDAQSICSSFQGVLVSIEDEIEQAYITMLLHGQSEGVWIGLKDADTMKWTNRKPVTYTNWSPVEPEHSQEEWLNDGIESLCTVLSNTNNFHFTGKWYKEKCSRSGYGFVCQKPQDKTKRPSHSYPNPASLELSEYKNQSYRVVRGNMSWYKALTACVEKNAELVSITDPFHQAYLTVLVNRLGAPHWIGLMSQDEGINYRWIDGSNNMFTHWDVLDDDEEGDSFSVLGNCVYMDISGGWRRADCNMPLPGALCYTPPPKSKAFSSEVKCPETWVKFRRSCYNFEPVVFRMSLEEAREHCSRIDNSSDVLTIRDEEENRFFLEQTKNFYNSFETVWLGICYSLDNDALRWLDGSALEYTQLASEGSRRERDARRHLCVDSVPEVEVEPLTGLHHGVVPAAVLVAILFFAVTAGLLWFVYKRNTLGFRRLPSLGSAFYSSHAADSDGNVLLTDLETHAGD</sequence>
<dbReference type="GO" id="GO:0098609">
    <property type="term" value="P:cell-cell adhesion"/>
    <property type="evidence" value="ECO:0007669"/>
    <property type="project" value="TreeGrafter"/>
</dbReference>
<evidence type="ECO:0000256" key="2">
    <source>
        <dbReference type="ARBA" id="ARBA00007449"/>
    </source>
</evidence>
<dbReference type="InterPro" id="IPR040622">
    <property type="entry name" value="EGF_integrin_1"/>
</dbReference>
<comment type="similarity">
    <text evidence="2 22">Belongs to the integrin beta chain family.</text>
</comment>
<dbReference type="Proteomes" id="UP000319801">
    <property type="component" value="Unassembled WGS sequence"/>
</dbReference>
<evidence type="ECO:0000313" key="29">
    <source>
        <dbReference type="Proteomes" id="UP000319801"/>
    </source>
</evidence>
<dbReference type="EMBL" id="VCAZ01000101">
    <property type="protein sequence ID" value="TSS35877.1"/>
    <property type="molecule type" value="Genomic_DNA"/>
</dbReference>
<keyword evidence="17" id="KW-0675">Receptor</keyword>
<evidence type="ECO:0000256" key="16">
    <source>
        <dbReference type="ARBA" id="ARBA00023157"/>
    </source>
</evidence>
<feature type="disulfide bond" evidence="21">
    <location>
        <begin position="1195"/>
        <end position="1221"/>
    </location>
</feature>
<comment type="subcellular location">
    <subcellularLocation>
        <location evidence="1 22">Cell membrane</location>
        <topology evidence="1 22">Single-pass type I membrane protein</topology>
    </subcellularLocation>
</comment>
<keyword evidence="6 22" id="KW-0812">Transmembrane</keyword>
<dbReference type="InterPro" id="IPR057073">
    <property type="entry name" value="EGF_integrin_2"/>
</dbReference>
<keyword evidence="18" id="KW-0325">Glycoprotein</keyword>
<dbReference type="InterPro" id="IPR016201">
    <property type="entry name" value="PSI"/>
</dbReference>
<dbReference type="GO" id="GO:0007160">
    <property type="term" value="P:cell-matrix adhesion"/>
    <property type="evidence" value="ECO:0007669"/>
    <property type="project" value="TreeGrafter"/>
</dbReference>
<evidence type="ECO:0000256" key="22">
    <source>
        <dbReference type="RuleBase" id="RU000633"/>
    </source>
</evidence>
<dbReference type="InterPro" id="IPR035992">
    <property type="entry name" value="Ricin_B-like_lectins"/>
</dbReference>
<gene>
    <name evidence="28" type="ORF">Baya_11614</name>
</gene>
<feature type="disulfide bond" evidence="21">
    <location>
        <begin position="1209"/>
        <end position="1236"/>
    </location>
</feature>
<dbReference type="InterPro" id="IPR036465">
    <property type="entry name" value="vWFA_dom_sf"/>
</dbReference>
<dbReference type="SMART" id="SM01242">
    <property type="entry name" value="Integrin_B_tail"/>
    <property type="match status" value="1"/>
</dbReference>
<dbReference type="PROSITE" id="PS50102">
    <property type="entry name" value="RRM"/>
    <property type="match status" value="1"/>
</dbReference>
<keyword evidence="10" id="KW-0106">Calcium</keyword>
<dbReference type="GO" id="GO:0046872">
    <property type="term" value="F:metal ion binding"/>
    <property type="evidence" value="ECO:0007669"/>
    <property type="project" value="UniProtKB-KW"/>
</dbReference>
<dbReference type="InterPro" id="IPR032695">
    <property type="entry name" value="Integrin_dom_sf"/>
</dbReference>
<dbReference type="Gene3D" id="2.80.10.50">
    <property type="match status" value="1"/>
</dbReference>
<dbReference type="InterPro" id="IPR036349">
    <property type="entry name" value="Integrin_bsu_tail_dom_sf"/>
</dbReference>
<keyword evidence="16 21" id="KW-1015">Disulfide bond</keyword>
<dbReference type="Pfam" id="PF00040">
    <property type="entry name" value="fn2"/>
    <property type="match status" value="1"/>
</dbReference>
<dbReference type="GO" id="GO:0034685">
    <property type="term" value="C:integrin alphav-beta6 complex"/>
    <property type="evidence" value="ECO:0007669"/>
    <property type="project" value="TreeGrafter"/>
</dbReference>
<dbReference type="PRINTS" id="PR00013">
    <property type="entry name" value="FNTYPEII"/>
</dbReference>
<dbReference type="PANTHER" id="PTHR10082">
    <property type="entry name" value="INTEGRIN BETA SUBUNIT"/>
    <property type="match status" value="1"/>
</dbReference>
<dbReference type="PROSITE" id="PS51092">
    <property type="entry name" value="FN2_2"/>
    <property type="match status" value="1"/>
</dbReference>
<dbReference type="InterPro" id="IPR000562">
    <property type="entry name" value="FN_type2_dom"/>
</dbReference>
<dbReference type="InterPro" id="IPR057243">
    <property type="entry name" value="Integrin_I-EGF_CS"/>
</dbReference>
<dbReference type="FunFam" id="2.10.10.10:FF:000001">
    <property type="entry name" value="Fibronectin 1a isoform 1"/>
    <property type="match status" value="1"/>
</dbReference>
<dbReference type="Gene3D" id="2.10.10.10">
    <property type="entry name" value="Fibronectin, type II, collagen-binding"/>
    <property type="match status" value="1"/>
</dbReference>
<dbReference type="Gene3D" id="3.40.50.410">
    <property type="entry name" value="von Willebrand factor, type A domain"/>
    <property type="match status" value="1"/>
</dbReference>
<evidence type="ECO:0000256" key="4">
    <source>
        <dbReference type="ARBA" id="ARBA00022536"/>
    </source>
</evidence>
<dbReference type="OrthoDB" id="5858677at2759"/>
<dbReference type="PROSITE" id="PS50231">
    <property type="entry name" value="RICIN_B_LECTIN"/>
    <property type="match status" value="1"/>
</dbReference>
<feature type="domain" description="C-type lectin" evidence="25">
    <location>
        <begin position="1773"/>
        <end position="1895"/>
    </location>
</feature>
<dbReference type="SUPFAM" id="SSF53300">
    <property type="entry name" value="vWA-like"/>
    <property type="match status" value="1"/>
</dbReference>
<dbReference type="PROSITE" id="PS00023">
    <property type="entry name" value="FN2_1"/>
    <property type="match status" value="1"/>
</dbReference>
<evidence type="ECO:0000256" key="5">
    <source>
        <dbReference type="ARBA" id="ARBA00022583"/>
    </source>
</evidence>
<dbReference type="PROSITE" id="PS52047">
    <property type="entry name" value="I_EGF_2"/>
    <property type="match status" value="2"/>
</dbReference>
<keyword evidence="11" id="KW-0460">Magnesium</keyword>
<evidence type="ECO:0000256" key="1">
    <source>
        <dbReference type="ARBA" id="ARBA00004251"/>
    </source>
</evidence>
<keyword evidence="14 22" id="KW-0401">Integrin</keyword>
<dbReference type="GO" id="GO:0007229">
    <property type="term" value="P:integrin-mediated signaling pathway"/>
    <property type="evidence" value="ECO:0007669"/>
    <property type="project" value="UniProtKB-KW"/>
</dbReference>
<feature type="domain" description="C-type lectin" evidence="25">
    <location>
        <begin position="1631"/>
        <end position="1747"/>
    </location>
</feature>
<evidence type="ECO:0000256" key="3">
    <source>
        <dbReference type="ARBA" id="ARBA00022475"/>
    </source>
</evidence>
<evidence type="ECO:0000256" key="19">
    <source>
        <dbReference type="ARBA" id="ARBA00046864"/>
    </source>
</evidence>
<dbReference type="SMART" id="SM00423">
    <property type="entry name" value="PSI"/>
    <property type="match status" value="1"/>
</dbReference>
<dbReference type="SUPFAM" id="SSF103575">
    <property type="entry name" value="Plexin repeat"/>
    <property type="match status" value="1"/>
</dbReference>
<evidence type="ECO:0000256" key="8">
    <source>
        <dbReference type="ARBA" id="ARBA00022729"/>
    </source>
</evidence>
<dbReference type="GO" id="GO:0009986">
    <property type="term" value="C:cell surface"/>
    <property type="evidence" value="ECO:0007669"/>
    <property type="project" value="TreeGrafter"/>
</dbReference>
<dbReference type="InterPro" id="IPR035979">
    <property type="entry name" value="RBD_domain_sf"/>
</dbReference>
<feature type="domain" description="C-type lectin" evidence="25">
    <location>
        <begin position="1324"/>
        <end position="1457"/>
    </location>
</feature>
<evidence type="ECO:0000256" key="15">
    <source>
        <dbReference type="ARBA" id="ARBA00023136"/>
    </source>
</evidence>
<dbReference type="FunFam" id="3.30.70.330:FF:000169">
    <property type="entry name" value="protein alan shepard isoform X4"/>
    <property type="match status" value="1"/>
</dbReference>
<evidence type="ECO:0000256" key="18">
    <source>
        <dbReference type="ARBA" id="ARBA00023180"/>
    </source>
</evidence>
<dbReference type="InterPro" id="IPR012896">
    <property type="entry name" value="Integrin_bsu_tail"/>
</dbReference>
<dbReference type="Gene3D" id="2.60.40.1510">
    <property type="entry name" value="ntegrin, alpha v. Chain A, domain 3"/>
    <property type="match status" value="1"/>
</dbReference>
<dbReference type="InterPro" id="IPR012677">
    <property type="entry name" value="Nucleotide-bd_a/b_plait_sf"/>
</dbReference>
<dbReference type="PROSITE" id="PS00243">
    <property type="entry name" value="I_EGF_1"/>
    <property type="match status" value="1"/>
</dbReference>
<dbReference type="SUPFAM" id="SSF69687">
    <property type="entry name" value="Integrin beta tail domain"/>
    <property type="match status" value="1"/>
</dbReference>
<dbReference type="GO" id="GO:0033627">
    <property type="term" value="P:cell adhesion mediated by integrin"/>
    <property type="evidence" value="ECO:0007669"/>
    <property type="project" value="TreeGrafter"/>
</dbReference>
<evidence type="ECO:0000256" key="17">
    <source>
        <dbReference type="ARBA" id="ARBA00023170"/>
    </source>
</evidence>
<feature type="compositionally biased region" description="Low complexity" evidence="23">
    <location>
        <begin position="89"/>
        <end position="104"/>
    </location>
</feature>
<dbReference type="GO" id="GO:0016477">
    <property type="term" value="P:cell migration"/>
    <property type="evidence" value="ECO:0007669"/>
    <property type="project" value="TreeGrafter"/>
</dbReference>
<keyword evidence="29" id="KW-1185">Reference proteome</keyword>
<dbReference type="Pfam" id="PF00059">
    <property type="entry name" value="Lectin_C"/>
    <property type="match status" value="6"/>
</dbReference>
<keyword evidence="4" id="KW-0245">EGF-like domain</keyword>
<feature type="compositionally biased region" description="Pro residues" evidence="23">
    <location>
        <begin position="78"/>
        <end position="88"/>
    </location>
</feature>
<dbReference type="SUPFAM" id="SSF50370">
    <property type="entry name" value="Ricin B-like lectins"/>
    <property type="match status" value="1"/>
</dbReference>
<keyword evidence="3" id="KW-1003">Cell membrane</keyword>
<name>A0A556V2E8_BAGYA</name>
<evidence type="ECO:0000256" key="20">
    <source>
        <dbReference type="PROSITE-ProRule" id="PRU00176"/>
    </source>
</evidence>
<accession>A0A556V2E8</accession>
<evidence type="ECO:0000256" key="11">
    <source>
        <dbReference type="ARBA" id="ARBA00022842"/>
    </source>
</evidence>
<comment type="subunit">
    <text evidence="19">Heterodimer of an alpha and a beta subunit. Interacts with FLNB. Interacts with HAX1. ITGAV:ITGB6 interacts with FBN1. ITGAV:ITGB6 interacts with TGFB1.</text>
</comment>
<feature type="domain" description="C-type lectin" evidence="25">
    <location>
        <begin position="1502"/>
        <end position="1608"/>
    </location>
</feature>
<keyword evidence="12 22" id="KW-0130">Cell adhesion</keyword>
<dbReference type="SMART" id="SM00034">
    <property type="entry name" value="CLECT"/>
    <property type="match status" value="6"/>
</dbReference>
<reference evidence="28 29" key="1">
    <citation type="journal article" date="2019" name="Genome Biol. Evol.">
        <title>Whole-Genome Sequencing of the Giant Devil Catfish, Bagarius yarrelli.</title>
        <authorList>
            <person name="Jiang W."/>
            <person name="Lv Y."/>
            <person name="Cheng L."/>
            <person name="Yang K."/>
            <person name="Chao B."/>
            <person name="Wang X."/>
            <person name="Li Y."/>
            <person name="Pan X."/>
            <person name="You X."/>
            <person name="Zhang Y."/>
            <person name="Yang J."/>
            <person name="Li J."/>
            <person name="Zhang X."/>
            <person name="Liu S."/>
            <person name="Sun C."/>
            <person name="Yang J."/>
            <person name="Shi Q."/>
        </authorList>
    </citation>
    <scope>NUCLEOTIDE SEQUENCE [LARGE SCALE GENOMIC DNA]</scope>
    <source>
        <strain evidence="28">JWS20170419001</strain>
        <tissue evidence="28">Muscle</tissue>
    </source>
</reference>
<dbReference type="Pfam" id="PF23105">
    <property type="entry name" value="EGF_integrin"/>
    <property type="match status" value="1"/>
</dbReference>
<evidence type="ECO:0000256" key="21">
    <source>
        <dbReference type="PROSITE-ProRule" id="PRU00479"/>
    </source>
</evidence>
<evidence type="ECO:0000256" key="7">
    <source>
        <dbReference type="ARBA" id="ARBA00022723"/>
    </source>
</evidence>
<keyword evidence="7" id="KW-0479">Metal-binding</keyword>
<dbReference type="InterPro" id="IPR015812">
    <property type="entry name" value="Integrin_bsu"/>
</dbReference>
<evidence type="ECO:0000256" key="10">
    <source>
        <dbReference type="ARBA" id="ARBA00022837"/>
    </source>
</evidence>
<dbReference type="GO" id="GO:0005925">
    <property type="term" value="C:focal adhesion"/>
    <property type="evidence" value="ECO:0007669"/>
    <property type="project" value="TreeGrafter"/>
</dbReference>
<keyword evidence="13 24" id="KW-1133">Transmembrane helix</keyword>
<dbReference type="InterPro" id="IPR018378">
    <property type="entry name" value="C-type_lectin_CS"/>
</dbReference>
<evidence type="ECO:0000259" key="26">
    <source>
        <dbReference type="PROSITE" id="PS50102"/>
    </source>
</evidence>
<dbReference type="FunFam" id="2.10.25.10:FF:000076">
    <property type="entry name" value="Integrin beta"/>
    <property type="match status" value="1"/>
</dbReference>
<dbReference type="Pfam" id="PF18372">
    <property type="entry name" value="I-EGF_1"/>
    <property type="match status" value="1"/>
</dbReference>
<feature type="domain" description="Fibronectin type-II" evidence="27">
    <location>
        <begin position="1190"/>
        <end position="1238"/>
    </location>
</feature>
<evidence type="ECO:0000256" key="9">
    <source>
        <dbReference type="ARBA" id="ARBA00022737"/>
    </source>
</evidence>
<dbReference type="InterPro" id="IPR036943">
    <property type="entry name" value="FN_type2_sf"/>
</dbReference>
<dbReference type="PROSITE" id="PS50041">
    <property type="entry name" value="C_TYPE_LECTIN_2"/>
    <property type="match status" value="7"/>
</dbReference>
<protein>
    <recommendedName>
        <fullName evidence="22">Integrin beta</fullName>
    </recommendedName>
</protein>
<dbReference type="SUPFAM" id="SSF56436">
    <property type="entry name" value="C-type lectin-like"/>
    <property type="match status" value="7"/>
</dbReference>
<dbReference type="CDD" id="cd00037">
    <property type="entry name" value="CLECT"/>
    <property type="match status" value="6"/>
</dbReference>
<dbReference type="InterPro" id="IPR000504">
    <property type="entry name" value="RRM_dom"/>
</dbReference>
<dbReference type="CDD" id="cd00062">
    <property type="entry name" value="FN2"/>
    <property type="match status" value="1"/>
</dbReference>
<dbReference type="InterPro" id="IPR000772">
    <property type="entry name" value="Ricin_B_lectin"/>
</dbReference>
<evidence type="ECO:0000256" key="23">
    <source>
        <dbReference type="SAM" id="MobiDB-lite"/>
    </source>
</evidence>
<dbReference type="SUPFAM" id="SSF57440">
    <property type="entry name" value="Kringle-like"/>
    <property type="match status" value="1"/>
</dbReference>
<dbReference type="InterPro" id="IPR016187">
    <property type="entry name" value="CTDL_fold"/>
</dbReference>
<evidence type="ECO:0000256" key="6">
    <source>
        <dbReference type="ARBA" id="ARBA00022692"/>
    </source>
</evidence>
<dbReference type="Pfam" id="PF17205">
    <property type="entry name" value="PSI_integrin"/>
    <property type="match status" value="1"/>
</dbReference>
<dbReference type="Gene3D" id="3.10.100.10">
    <property type="entry name" value="Mannose-Binding Protein A, subunit A"/>
    <property type="match status" value="6"/>
</dbReference>
<comment type="caution">
    <text evidence="28">The sequence shown here is derived from an EMBL/GenBank/DDBJ whole genome shotgun (WGS) entry which is preliminary data.</text>
</comment>
<dbReference type="InterPro" id="IPR016186">
    <property type="entry name" value="C-type_lectin-like/link_sf"/>
</dbReference>
<evidence type="ECO:0000313" key="28">
    <source>
        <dbReference type="EMBL" id="TSS35877.1"/>
    </source>
</evidence>
<dbReference type="Pfam" id="PF24562">
    <property type="entry name" value="CysR_MRC2_N"/>
    <property type="match status" value="1"/>
</dbReference>
<evidence type="ECO:0000256" key="13">
    <source>
        <dbReference type="ARBA" id="ARBA00022989"/>
    </source>
</evidence>
<evidence type="ECO:0000259" key="27">
    <source>
        <dbReference type="PROSITE" id="PS51092"/>
    </source>
</evidence>
<dbReference type="SUPFAM" id="SSF54928">
    <property type="entry name" value="RNA-binding domain, RBD"/>
    <property type="match status" value="1"/>
</dbReference>
<dbReference type="PRINTS" id="PR01186">
    <property type="entry name" value="INTEGRINB"/>
</dbReference>
<evidence type="ECO:0000256" key="14">
    <source>
        <dbReference type="ARBA" id="ARBA00023037"/>
    </source>
</evidence>
<dbReference type="FunFam" id="2.10.25.10:FF:000075">
    <property type="entry name" value="Integrin beta"/>
    <property type="match status" value="1"/>
</dbReference>
<organism evidence="28 29">
    <name type="scientific">Bagarius yarrelli</name>
    <name type="common">Goonch</name>
    <name type="synonym">Bagrus yarrelli</name>
    <dbReference type="NCBI Taxonomy" id="175774"/>
    <lineage>
        <taxon>Eukaryota</taxon>
        <taxon>Metazoa</taxon>
        <taxon>Chordata</taxon>
        <taxon>Craniata</taxon>
        <taxon>Vertebrata</taxon>
        <taxon>Euteleostomi</taxon>
        <taxon>Actinopterygii</taxon>
        <taxon>Neopterygii</taxon>
        <taxon>Teleostei</taxon>
        <taxon>Ostariophysi</taxon>
        <taxon>Siluriformes</taxon>
        <taxon>Sisoridae</taxon>
        <taxon>Sisorinae</taxon>
        <taxon>Bagarius</taxon>
    </lineage>
</organism>
<dbReference type="SUPFAM" id="SSF69179">
    <property type="entry name" value="Integrin domains"/>
    <property type="match status" value="1"/>
</dbReference>
<feature type="transmembrane region" description="Helical" evidence="24">
    <location>
        <begin position="2187"/>
        <end position="2210"/>
    </location>
</feature>
<dbReference type="SMART" id="SM00360">
    <property type="entry name" value="RRM"/>
    <property type="match status" value="1"/>
</dbReference>
<dbReference type="InterPro" id="IPR002369">
    <property type="entry name" value="Integrin_bsu_VWA"/>
</dbReference>
<dbReference type="SUPFAM" id="SSF57196">
    <property type="entry name" value="EGF/Laminin"/>
    <property type="match status" value="2"/>
</dbReference>
<feature type="domain" description="RRM" evidence="26">
    <location>
        <begin position="154"/>
        <end position="234"/>
    </location>
</feature>
<dbReference type="SMART" id="SM00059">
    <property type="entry name" value="FN2"/>
    <property type="match status" value="1"/>
</dbReference>
<dbReference type="Gene3D" id="3.30.1680.10">
    <property type="entry name" value="ligand-binding face of the semaphorins, domain 2"/>
    <property type="match status" value="1"/>
</dbReference>
<keyword evidence="15 24" id="KW-0472">Membrane</keyword>